<evidence type="ECO:0000256" key="4">
    <source>
        <dbReference type="ARBA" id="ARBA00023125"/>
    </source>
</evidence>
<keyword evidence="3" id="KW-0805">Transcription regulation</keyword>
<comment type="caution">
    <text evidence="9">The sequence shown here is derived from an EMBL/GenBank/DDBJ whole genome shotgun (WGS) entry which is preliminary data.</text>
</comment>
<reference evidence="9 10" key="1">
    <citation type="submission" date="2017-08" db="EMBL/GenBank/DDBJ databases">
        <title>Harnessing the power of phylogenomics to disentangle the directionality and signatures of interkingdom host jumping in the parasitic fungal genus Tolypocladium.</title>
        <authorList>
            <person name="Quandt C.A."/>
            <person name="Patterson W."/>
            <person name="Spatafora J.W."/>
        </authorList>
    </citation>
    <scope>NUCLEOTIDE SEQUENCE [LARGE SCALE GENOMIC DNA]</scope>
    <source>
        <strain evidence="9 10">CBS 113982</strain>
    </source>
</reference>
<dbReference type="InterPro" id="IPR007219">
    <property type="entry name" value="XnlR_reg_dom"/>
</dbReference>
<feature type="compositionally biased region" description="Basic and acidic residues" evidence="7">
    <location>
        <begin position="89"/>
        <end position="103"/>
    </location>
</feature>
<dbReference type="AlphaFoldDB" id="A0A2K3QL67"/>
<evidence type="ECO:0000313" key="10">
    <source>
        <dbReference type="Proteomes" id="UP000236621"/>
    </source>
</evidence>
<dbReference type="EMBL" id="NRSZ01000280">
    <property type="protein sequence ID" value="PNY28275.1"/>
    <property type="molecule type" value="Genomic_DNA"/>
</dbReference>
<evidence type="ECO:0000259" key="8">
    <source>
        <dbReference type="PROSITE" id="PS00463"/>
    </source>
</evidence>
<dbReference type="Gene3D" id="4.10.240.10">
    <property type="entry name" value="Zn(2)-C6 fungal-type DNA-binding domain"/>
    <property type="match status" value="1"/>
</dbReference>
<evidence type="ECO:0000256" key="6">
    <source>
        <dbReference type="ARBA" id="ARBA00023242"/>
    </source>
</evidence>
<dbReference type="PANTHER" id="PTHR31845:SF10">
    <property type="entry name" value="ZN(II)2CYS6 TRANSCRIPTION FACTOR (EUROFUNG)"/>
    <property type="match status" value="1"/>
</dbReference>
<dbReference type="InterPro" id="IPR001138">
    <property type="entry name" value="Zn2Cys6_DnaBD"/>
</dbReference>
<evidence type="ECO:0000256" key="5">
    <source>
        <dbReference type="ARBA" id="ARBA00023163"/>
    </source>
</evidence>
<feature type="compositionally biased region" description="Basic and acidic residues" evidence="7">
    <location>
        <begin position="547"/>
        <end position="560"/>
    </location>
</feature>
<dbReference type="PANTHER" id="PTHR31845">
    <property type="entry name" value="FINGER DOMAIN PROTEIN, PUTATIVE-RELATED"/>
    <property type="match status" value="1"/>
</dbReference>
<dbReference type="GO" id="GO:0006351">
    <property type="term" value="P:DNA-templated transcription"/>
    <property type="evidence" value="ECO:0007669"/>
    <property type="project" value="InterPro"/>
</dbReference>
<dbReference type="CDD" id="cd12148">
    <property type="entry name" value="fungal_TF_MHR"/>
    <property type="match status" value="1"/>
</dbReference>
<feature type="compositionally biased region" description="Basic residues" evidence="7">
    <location>
        <begin position="56"/>
        <end position="65"/>
    </location>
</feature>
<protein>
    <submittedName>
        <fullName evidence="9">Transcriptional regulator WAR1</fullName>
    </submittedName>
</protein>
<dbReference type="InterPro" id="IPR051089">
    <property type="entry name" value="prtT"/>
</dbReference>
<comment type="subcellular location">
    <subcellularLocation>
        <location evidence="1">Nucleus</location>
    </subcellularLocation>
</comment>
<keyword evidence="10" id="KW-1185">Reference proteome</keyword>
<accession>A0A2K3QL67</accession>
<evidence type="ECO:0000256" key="7">
    <source>
        <dbReference type="SAM" id="MobiDB-lite"/>
    </source>
</evidence>
<keyword evidence="5" id="KW-0804">Transcription</keyword>
<keyword evidence="6" id="KW-0539">Nucleus</keyword>
<feature type="domain" description="Zn(2)-C6 fungal-type" evidence="8">
    <location>
        <begin position="19"/>
        <end position="51"/>
    </location>
</feature>
<dbReference type="GO" id="GO:0005634">
    <property type="term" value="C:nucleus"/>
    <property type="evidence" value="ECO:0007669"/>
    <property type="project" value="UniProtKB-SubCell"/>
</dbReference>
<sequence>MSSETPEANKMPAAKWGAACAPCAAAKAKCIRSNHAAGSKCDRCQRLLKECAGQVHRPRKKRQSKPSRTAQIEERLDGLVSLLRATRDLHSGRQTPSHDDTKLEPPASDQQTPSASSTVSHQPSLNSWAIPDTYNSCAVSKCICRPESGDAPPPPDLDDVLLHLYRNEMQPVYPFVIIPSHCTAATLHSSRPFLMSAIRMVASFRSLRSMRAQMAHLMAYVAEHMLMRSERSLDLLQGIVVMLGWYHYHCVSHAQMNNLLSLAMSLIADMGLNKPPGLREQANLMVARPVEPLGRTNEERRVLLAVWFLASAIAMTFGRTDSMRYSPYLQECVNDLEASREYKTDTTLSFLVKIQHLTERISELNAGDKAADEIPGIPTAPKSAYIYAFQNELDRIRNSLPPSLKMDSTMQVYLNSALLRLYEPPLADMALVRQLSESLTMGTVGTGTPLDRIYQTSSTLKTWFHDWLSVPVSAYYRQPTTIATQLVYALTMLGRWAKLATPRTMYEGGTPMPRSSSAGNTSLAVYNADPQLPRDTDSGIGASPAHHRGDGKGPCVRETEPGLPAAVGVLQTQLQTQPGLTVNIPEILSAMCSRFEQVNSSFQVTSSESGKMDNNIWSLSALKVRITRVKLERWAELVSAWAEASNREKRSNNTAAAGQWKGSYPQQTASPGMDNPGDVQFSSLAQDQTQIQNFLESSPWTSDLLDGINPTVFFDGYLDWGSVIMNSTGTVEQ</sequence>
<feature type="region of interest" description="Disordered" evidence="7">
    <location>
        <begin position="536"/>
        <end position="560"/>
    </location>
</feature>
<dbReference type="Pfam" id="PF04082">
    <property type="entry name" value="Fungal_trans"/>
    <property type="match status" value="1"/>
</dbReference>
<dbReference type="GO" id="GO:0000981">
    <property type="term" value="F:DNA-binding transcription factor activity, RNA polymerase II-specific"/>
    <property type="evidence" value="ECO:0007669"/>
    <property type="project" value="InterPro"/>
</dbReference>
<evidence type="ECO:0000256" key="1">
    <source>
        <dbReference type="ARBA" id="ARBA00004123"/>
    </source>
</evidence>
<dbReference type="GO" id="GO:0000976">
    <property type="term" value="F:transcription cis-regulatory region binding"/>
    <property type="evidence" value="ECO:0007669"/>
    <property type="project" value="TreeGrafter"/>
</dbReference>
<evidence type="ECO:0000256" key="2">
    <source>
        <dbReference type="ARBA" id="ARBA00022723"/>
    </source>
</evidence>
<evidence type="ECO:0000256" key="3">
    <source>
        <dbReference type="ARBA" id="ARBA00023015"/>
    </source>
</evidence>
<name>A0A2K3QL67_9HYPO</name>
<feature type="region of interest" description="Disordered" evidence="7">
    <location>
        <begin position="89"/>
        <end position="124"/>
    </location>
</feature>
<dbReference type="STRING" id="45235.A0A2K3QL67"/>
<dbReference type="OrthoDB" id="5226580at2759"/>
<feature type="compositionally biased region" description="Polar residues" evidence="7">
    <location>
        <begin position="108"/>
        <end position="124"/>
    </location>
</feature>
<evidence type="ECO:0000313" key="9">
    <source>
        <dbReference type="EMBL" id="PNY28275.1"/>
    </source>
</evidence>
<dbReference type="GO" id="GO:0008270">
    <property type="term" value="F:zinc ion binding"/>
    <property type="evidence" value="ECO:0007669"/>
    <property type="project" value="InterPro"/>
</dbReference>
<proteinExistence type="predicted"/>
<gene>
    <name evidence="9" type="ORF">TCAP_01783</name>
</gene>
<keyword evidence="4" id="KW-0238">DNA-binding</keyword>
<dbReference type="InterPro" id="IPR036864">
    <property type="entry name" value="Zn2-C6_fun-type_DNA-bd_sf"/>
</dbReference>
<feature type="region of interest" description="Disordered" evidence="7">
    <location>
        <begin position="55"/>
        <end position="74"/>
    </location>
</feature>
<organism evidence="9 10">
    <name type="scientific">Tolypocladium capitatum</name>
    <dbReference type="NCBI Taxonomy" id="45235"/>
    <lineage>
        <taxon>Eukaryota</taxon>
        <taxon>Fungi</taxon>
        <taxon>Dikarya</taxon>
        <taxon>Ascomycota</taxon>
        <taxon>Pezizomycotina</taxon>
        <taxon>Sordariomycetes</taxon>
        <taxon>Hypocreomycetidae</taxon>
        <taxon>Hypocreales</taxon>
        <taxon>Ophiocordycipitaceae</taxon>
        <taxon>Tolypocladium</taxon>
    </lineage>
</organism>
<feature type="region of interest" description="Disordered" evidence="7">
    <location>
        <begin position="645"/>
        <end position="680"/>
    </location>
</feature>
<dbReference type="PROSITE" id="PS00463">
    <property type="entry name" value="ZN2_CY6_FUNGAL_1"/>
    <property type="match status" value="1"/>
</dbReference>
<keyword evidence="2" id="KW-0479">Metal-binding</keyword>
<dbReference type="Proteomes" id="UP000236621">
    <property type="component" value="Unassembled WGS sequence"/>
</dbReference>